<dbReference type="AlphaFoldDB" id="A0A4D7C9H0"/>
<protein>
    <submittedName>
        <fullName evidence="2">DUF1223 domain-containing protein</fullName>
    </submittedName>
</protein>
<accession>A0A4D7C9H0</accession>
<dbReference type="InterPro" id="IPR036249">
    <property type="entry name" value="Thioredoxin-like_sf"/>
</dbReference>
<feature type="signal peptide" evidence="1">
    <location>
        <begin position="1"/>
        <end position="20"/>
    </location>
</feature>
<dbReference type="Proteomes" id="UP000298714">
    <property type="component" value="Chromosome"/>
</dbReference>
<sequence>MHRSLIALALCAVAPATAQARPVVLELFTSQGCSSCPPADVVLAKVAQQPDVIALSTPVDYWDDLGWKDRFARPENTARQNAYASRWGSRSVYTPQLVVNGTQETVGSRWDKVASLIDQERQKPAPVTVALDRMTDGAVTVSLKGAASTRGLVRLIWVRAQGQVAVRAGENGGRTLHYTNIVLDEASLGLWSGSATKLTAPAKLIARHKADRLAVIVQDGVGPVLGAAMLNL</sequence>
<name>A0A4D7C9H0_9SPHN</name>
<keyword evidence="3" id="KW-1185">Reference proteome</keyword>
<organism evidence="2 3">
    <name type="scientific">Hankyongella ginsenosidimutans</name>
    <dbReference type="NCBI Taxonomy" id="1763828"/>
    <lineage>
        <taxon>Bacteria</taxon>
        <taxon>Pseudomonadati</taxon>
        <taxon>Pseudomonadota</taxon>
        <taxon>Alphaproteobacteria</taxon>
        <taxon>Sphingomonadales</taxon>
        <taxon>Sphingomonadaceae</taxon>
        <taxon>Hankyongella</taxon>
    </lineage>
</organism>
<dbReference type="PANTHER" id="PTHR36057">
    <property type="match status" value="1"/>
</dbReference>
<feature type="chain" id="PRO_5020917594" evidence="1">
    <location>
        <begin position="21"/>
        <end position="232"/>
    </location>
</feature>
<dbReference type="KEGG" id="hgn:E6W36_08455"/>
<dbReference type="InterPro" id="IPR010634">
    <property type="entry name" value="DUF1223"/>
</dbReference>
<dbReference type="EMBL" id="CP039704">
    <property type="protein sequence ID" value="QCI79557.1"/>
    <property type="molecule type" value="Genomic_DNA"/>
</dbReference>
<reference evidence="3" key="1">
    <citation type="submission" date="2019-04" db="EMBL/GenBank/DDBJ databases">
        <title>Complete genome sequence of Sphingomonas sp. W1-2-3.</title>
        <authorList>
            <person name="Im W.T."/>
        </authorList>
    </citation>
    <scope>NUCLEOTIDE SEQUENCE [LARGE SCALE GENOMIC DNA]</scope>
    <source>
        <strain evidence="3">W1-2-3</strain>
    </source>
</reference>
<dbReference type="SUPFAM" id="SSF52833">
    <property type="entry name" value="Thioredoxin-like"/>
    <property type="match status" value="1"/>
</dbReference>
<evidence type="ECO:0000256" key="1">
    <source>
        <dbReference type="SAM" id="SignalP"/>
    </source>
</evidence>
<proteinExistence type="predicted"/>
<gene>
    <name evidence="2" type="ORF">E6W36_08455</name>
</gene>
<keyword evidence="1" id="KW-0732">Signal</keyword>
<evidence type="ECO:0000313" key="2">
    <source>
        <dbReference type="EMBL" id="QCI79557.1"/>
    </source>
</evidence>
<dbReference type="Pfam" id="PF06764">
    <property type="entry name" value="DUF1223"/>
    <property type="match status" value="1"/>
</dbReference>
<dbReference type="PANTHER" id="PTHR36057:SF1">
    <property type="entry name" value="LIPOPROTEIN LIPID ATTACHMENT SITE-LIKE PROTEIN, PUTATIVE (DUF1223)-RELATED"/>
    <property type="match status" value="1"/>
</dbReference>
<evidence type="ECO:0000313" key="3">
    <source>
        <dbReference type="Proteomes" id="UP000298714"/>
    </source>
</evidence>
<dbReference type="RefSeq" id="WP_222872360.1">
    <property type="nucleotide sequence ID" value="NZ_CP039704.1"/>
</dbReference>